<dbReference type="EMBL" id="CP021106">
    <property type="protein sequence ID" value="ARO88659.1"/>
    <property type="molecule type" value="Genomic_DNA"/>
</dbReference>
<feature type="region of interest" description="Disordered" evidence="1">
    <location>
        <begin position="164"/>
        <end position="184"/>
    </location>
</feature>
<evidence type="ECO:0000256" key="1">
    <source>
        <dbReference type="SAM" id="MobiDB-lite"/>
    </source>
</evidence>
<gene>
    <name evidence="3" type="ORF">EBAPG3_013255</name>
</gene>
<name>A0A1W6SS98_9PROT</name>
<feature type="compositionally biased region" description="Basic and acidic residues" evidence="1">
    <location>
        <begin position="164"/>
        <end position="176"/>
    </location>
</feature>
<accession>A0A1W6SS98</accession>
<dbReference type="Proteomes" id="UP000012179">
    <property type="component" value="Chromosome"/>
</dbReference>
<evidence type="ECO:0000256" key="2">
    <source>
        <dbReference type="SAM" id="SignalP"/>
    </source>
</evidence>
<evidence type="ECO:0000313" key="3">
    <source>
        <dbReference type="EMBL" id="ARO88659.1"/>
    </source>
</evidence>
<dbReference type="AlphaFoldDB" id="A0A1W6SS98"/>
<keyword evidence="4" id="KW-1185">Reference proteome</keyword>
<feature type="signal peptide" evidence="2">
    <location>
        <begin position="1"/>
        <end position="24"/>
    </location>
</feature>
<organism evidence="3 4">
    <name type="scientific">Nitrosospira lacus</name>
    <dbReference type="NCBI Taxonomy" id="1288494"/>
    <lineage>
        <taxon>Bacteria</taxon>
        <taxon>Pseudomonadati</taxon>
        <taxon>Pseudomonadota</taxon>
        <taxon>Betaproteobacteria</taxon>
        <taxon>Nitrosomonadales</taxon>
        <taxon>Nitrosomonadaceae</taxon>
        <taxon>Nitrosospira</taxon>
    </lineage>
</organism>
<evidence type="ECO:0000313" key="4">
    <source>
        <dbReference type="Proteomes" id="UP000012179"/>
    </source>
</evidence>
<feature type="chain" id="PRO_5010874330" evidence="2">
    <location>
        <begin position="25"/>
        <end position="253"/>
    </location>
</feature>
<dbReference type="RefSeq" id="WP_040852834.1">
    <property type="nucleotide sequence ID" value="NZ_CP021106.3"/>
</dbReference>
<sequence length="253" mass="28881">MKSKNSSSLFKILIALALSSQVYASDDDPSTECIKNLASAPDLSILKDKIALSDIREQTLEMLSNRKKPLLKEKKGISLWIVEAEKCMQDGEQWRELNYPAQLNARINTFVMDFKSLAASLYGDELSYGEFARKRAAITAVFQNDSTEIVQALLSKQTEQAELKNQKAQEASHEQARQNQQQAYQEKQLRLQEEFQAQQDLNSQRQNIINYMSNQRPVTPVQIPLYQMRPIQIPNTSTTRCQYLGNQLVCNTN</sequence>
<protein>
    <submittedName>
        <fullName evidence="3">Uncharacterized protein</fullName>
    </submittedName>
</protein>
<reference evidence="3 4" key="1">
    <citation type="journal article" date="2015" name="Int. J. Syst. Evol. Microbiol.">
        <title>Nitrosospira lacus sp. nov., a psychrotolerant, ammonia-oxidizing bacterium from sandy lake sediment.</title>
        <authorList>
            <person name="Urakawa H."/>
            <person name="Garcia J.C."/>
            <person name="Nielsen J.L."/>
            <person name="Le V.Q."/>
            <person name="Kozlowski J.A."/>
            <person name="Stein L.Y."/>
            <person name="Lim C.K."/>
            <person name="Pommerening-Roser A."/>
            <person name="Martens-Habbena W."/>
            <person name="Stahl D.A."/>
            <person name="Klotz M.G."/>
        </authorList>
    </citation>
    <scope>NUCLEOTIDE SEQUENCE [LARGE SCALE GENOMIC DNA]</scope>
    <source>
        <strain evidence="3 4">APG3</strain>
    </source>
</reference>
<keyword evidence="2" id="KW-0732">Signal</keyword>
<proteinExistence type="predicted"/>
<dbReference type="KEGG" id="nlc:EBAPG3_013255"/>